<proteinExistence type="predicted"/>
<comment type="caution">
    <text evidence="1">The sequence shown here is derived from an EMBL/GenBank/DDBJ whole genome shotgun (WGS) entry which is preliminary data.</text>
</comment>
<dbReference type="AlphaFoldDB" id="A0A8X6P9B7"/>
<sequence length="129" mass="14987">MPGATSPLGIEVLTKYLNNFFRINARKMGLGRGKFDIEKYNLNGPSPFMNHMMLKVIDIIAINGVDSQMSKGFMISFFGRILEDPEMMSYGRERFKKLELPPFINRMKFYLMTQEGEMTPEALHERRIL</sequence>
<keyword evidence="2" id="KW-1185">Reference proteome</keyword>
<organism evidence="1 2">
    <name type="scientific">Nephila pilipes</name>
    <name type="common">Giant wood spider</name>
    <name type="synonym">Nephila maculata</name>
    <dbReference type="NCBI Taxonomy" id="299642"/>
    <lineage>
        <taxon>Eukaryota</taxon>
        <taxon>Metazoa</taxon>
        <taxon>Ecdysozoa</taxon>
        <taxon>Arthropoda</taxon>
        <taxon>Chelicerata</taxon>
        <taxon>Arachnida</taxon>
        <taxon>Araneae</taxon>
        <taxon>Araneomorphae</taxon>
        <taxon>Entelegynae</taxon>
        <taxon>Araneoidea</taxon>
        <taxon>Nephilidae</taxon>
        <taxon>Nephila</taxon>
    </lineage>
</organism>
<name>A0A8X6P9B7_NEPPI</name>
<protein>
    <submittedName>
        <fullName evidence="1">Uncharacterized protein</fullName>
    </submittedName>
</protein>
<reference evidence="1" key="1">
    <citation type="submission" date="2020-08" db="EMBL/GenBank/DDBJ databases">
        <title>Multicomponent nature underlies the extraordinary mechanical properties of spider dragline silk.</title>
        <authorList>
            <person name="Kono N."/>
            <person name="Nakamura H."/>
            <person name="Mori M."/>
            <person name="Yoshida Y."/>
            <person name="Ohtoshi R."/>
            <person name="Malay A.D."/>
            <person name="Moran D.A.P."/>
            <person name="Tomita M."/>
            <person name="Numata K."/>
            <person name="Arakawa K."/>
        </authorList>
    </citation>
    <scope>NUCLEOTIDE SEQUENCE</scope>
</reference>
<dbReference type="EMBL" id="BMAW01017684">
    <property type="protein sequence ID" value="GFT55157.1"/>
    <property type="molecule type" value="Genomic_DNA"/>
</dbReference>
<gene>
    <name evidence="1" type="ORF">NPIL_289921</name>
</gene>
<accession>A0A8X6P9B7</accession>
<dbReference type="Proteomes" id="UP000887013">
    <property type="component" value="Unassembled WGS sequence"/>
</dbReference>
<evidence type="ECO:0000313" key="1">
    <source>
        <dbReference type="EMBL" id="GFT55157.1"/>
    </source>
</evidence>
<dbReference type="OrthoDB" id="6437701at2759"/>
<evidence type="ECO:0000313" key="2">
    <source>
        <dbReference type="Proteomes" id="UP000887013"/>
    </source>
</evidence>